<protein>
    <recommendedName>
        <fullName evidence="2 7">Flagellar P-ring protein</fullName>
    </recommendedName>
    <alternativeName>
        <fullName evidence="6 7">Basal body P-ring protein</fullName>
    </alternativeName>
</protein>
<dbReference type="GO" id="GO:0005198">
    <property type="term" value="F:structural molecule activity"/>
    <property type="evidence" value="ECO:0007669"/>
    <property type="project" value="InterPro"/>
</dbReference>
<evidence type="ECO:0000313" key="9">
    <source>
        <dbReference type="Proteomes" id="UP000009101"/>
    </source>
</evidence>
<comment type="subunit">
    <text evidence="7">The basal body constitutes a major portion of the flagellar organelle and consists of four rings (L,P,S, and M) mounted on a central rod.</text>
</comment>
<keyword evidence="8" id="KW-0282">Flagellum</keyword>
<dbReference type="STRING" id="696125.BARCL_0467"/>
<comment type="subcellular location">
    <subcellularLocation>
        <location evidence="7">Periplasm</location>
    </subcellularLocation>
    <subcellularLocation>
        <location evidence="7">Bacterial flagellum basal body</location>
    </subcellularLocation>
</comment>
<sequence length="414" mass="44024">MVMRFLIRFVFSFFGVGFWILFASAFADESGQNTEQYNSTAEADAAWLGSGGNPTQMHYSDLSRSSAVARLKDIAVVQGVRSNQLVGYGLVIGLNGTGDSLRNAPFTEQSMRAMLDNLGISPPAGASRANNIAAVIVTAEMMPFATPGSRIDVTVSSLGDATSLQGGTLVMTPLLGADGKTYAVAQGNMVISGFGAKGVAESVTQGVPTSGRIPNGALIERKVDGNFNHSNQIIMELRNSDFSTAVRVSDLINIFANKRYKQRVARERDAKTIILNKPRNISITRFIAEIEGLPIPTDEVARVVVDERTGTVVIGEKVRVSRVAISHGSLTVRVTEEPSVSQPNPFSETGDTIVVPRTSINVDQSPSNIGILNGVDLDNLVKGLNQIGVKPTAIIAVLQAIKTSGALHAELVVQ</sequence>
<evidence type="ECO:0000256" key="1">
    <source>
        <dbReference type="ARBA" id="ARBA00002591"/>
    </source>
</evidence>
<dbReference type="HOGENOM" id="CLU_045235_1_0_5"/>
<keyword evidence="8" id="KW-0969">Cilium</keyword>
<evidence type="ECO:0000256" key="2">
    <source>
        <dbReference type="ARBA" id="ARBA00019515"/>
    </source>
</evidence>
<dbReference type="GO" id="GO:0071973">
    <property type="term" value="P:bacterial-type flagellum-dependent cell motility"/>
    <property type="evidence" value="ECO:0007669"/>
    <property type="project" value="InterPro"/>
</dbReference>
<dbReference type="Proteomes" id="UP000009101">
    <property type="component" value="Chromosome"/>
</dbReference>
<dbReference type="PRINTS" id="PR01010">
    <property type="entry name" value="FLGPRINGFLGI"/>
</dbReference>
<evidence type="ECO:0000256" key="7">
    <source>
        <dbReference type="HAMAP-Rule" id="MF_00416"/>
    </source>
</evidence>
<proteinExistence type="inferred from homology"/>
<keyword evidence="8" id="KW-0966">Cell projection</keyword>
<accession>E6YH10</accession>
<reference evidence="9" key="1">
    <citation type="submission" date="2009-11" db="EMBL/GenBank/DDBJ databases">
        <title>Genome sequencing of Bartonella species and comparative genomics.</title>
        <authorList>
            <person name="Engel P."/>
            <person name="Salzburger W."/>
            <person name="Marius L."/>
            <person name="Chao-Chin C."/>
            <person name="Soichi M."/>
            <person name="Christa L."/>
            <person name="Alexandra C."/>
            <person name="Aurelie L."/>
            <person name="Claudine M."/>
            <person name="Stephan S.C."/>
            <person name="Christoph D."/>
        </authorList>
    </citation>
    <scope>NUCLEOTIDE SEQUENCE [LARGE SCALE GENOMIC DNA]</scope>
    <source>
        <strain evidence="9">CIP 104772 / 73</strain>
    </source>
</reference>
<name>E6YH10_BARC7</name>
<keyword evidence="4 7" id="KW-0574">Periplasm</keyword>
<gene>
    <name evidence="7 8" type="primary">flgI</name>
    <name evidence="8" type="ordered locus">BARCL_0467</name>
</gene>
<dbReference type="OrthoDB" id="9786431at2"/>
<evidence type="ECO:0000313" key="8">
    <source>
        <dbReference type="EMBL" id="CBI76148.1"/>
    </source>
</evidence>
<dbReference type="PANTHER" id="PTHR30381:SF0">
    <property type="entry name" value="FLAGELLAR P-RING PROTEIN"/>
    <property type="match status" value="1"/>
</dbReference>
<dbReference type="Pfam" id="PF02119">
    <property type="entry name" value="FlgI"/>
    <property type="match status" value="1"/>
</dbReference>
<dbReference type="InterPro" id="IPR001782">
    <property type="entry name" value="Flag_FlgI"/>
</dbReference>
<keyword evidence="5 7" id="KW-0975">Bacterial flagellum</keyword>
<dbReference type="PANTHER" id="PTHR30381">
    <property type="entry name" value="FLAGELLAR P-RING PERIPLASMIC PROTEIN FLGI"/>
    <property type="match status" value="1"/>
</dbReference>
<organism evidence="8 9">
    <name type="scientific">Bartonella clarridgeiae (strain CCUG 45776 / CIP 104772 / 73)</name>
    <dbReference type="NCBI Taxonomy" id="696125"/>
    <lineage>
        <taxon>Bacteria</taxon>
        <taxon>Pseudomonadati</taxon>
        <taxon>Pseudomonadota</taxon>
        <taxon>Alphaproteobacteria</taxon>
        <taxon>Hyphomicrobiales</taxon>
        <taxon>Bartonellaceae</taxon>
        <taxon>Bartonella</taxon>
    </lineage>
</organism>
<dbReference type="NCBIfam" id="NF003676">
    <property type="entry name" value="PRK05303.1"/>
    <property type="match status" value="1"/>
</dbReference>
<keyword evidence="3" id="KW-0732">Signal</keyword>
<evidence type="ECO:0000256" key="4">
    <source>
        <dbReference type="ARBA" id="ARBA00022764"/>
    </source>
</evidence>
<evidence type="ECO:0000256" key="5">
    <source>
        <dbReference type="ARBA" id="ARBA00023143"/>
    </source>
</evidence>
<keyword evidence="9" id="KW-1185">Reference proteome</keyword>
<comment type="function">
    <text evidence="1 7">Assembles around the rod to form the L-ring and probably protects the motor/basal body from shearing forces during rotation.</text>
</comment>
<dbReference type="GO" id="GO:0030288">
    <property type="term" value="C:outer membrane-bounded periplasmic space"/>
    <property type="evidence" value="ECO:0007669"/>
    <property type="project" value="InterPro"/>
</dbReference>
<evidence type="ECO:0000256" key="3">
    <source>
        <dbReference type="ARBA" id="ARBA00022729"/>
    </source>
</evidence>
<dbReference type="EMBL" id="FN645454">
    <property type="protein sequence ID" value="CBI76148.1"/>
    <property type="molecule type" value="Genomic_DNA"/>
</dbReference>
<dbReference type="GO" id="GO:0009428">
    <property type="term" value="C:bacterial-type flagellum basal body, distal rod, P ring"/>
    <property type="evidence" value="ECO:0007669"/>
    <property type="project" value="InterPro"/>
</dbReference>
<comment type="similarity">
    <text evidence="7">Belongs to the FlgI family.</text>
</comment>
<dbReference type="HAMAP" id="MF_00416">
    <property type="entry name" value="FlgI"/>
    <property type="match status" value="1"/>
</dbReference>
<evidence type="ECO:0000256" key="6">
    <source>
        <dbReference type="ARBA" id="ARBA00032344"/>
    </source>
</evidence>
<dbReference type="AlphaFoldDB" id="E6YH10"/>
<dbReference type="KEGG" id="bcd:BARCL_0467"/>
<dbReference type="eggNOG" id="COG1706">
    <property type="taxonomic scope" value="Bacteria"/>
</dbReference>
<reference evidence="8 9" key="2">
    <citation type="journal article" date="2011" name="PLoS Genet.">
        <title>Parallel evolution of a type IV secretion system in radiating lineages of the host-restricted bacterial pathogen Bartonella.</title>
        <authorList>
            <person name="Engel P."/>
            <person name="Salzburger W."/>
            <person name="Liesch M."/>
            <person name="Chang C.C."/>
            <person name="Maruyama S."/>
            <person name="Lanz C."/>
            <person name="Calteau A."/>
            <person name="Lajus A."/>
            <person name="Medigue C."/>
            <person name="Schuster S.C."/>
            <person name="Dehio C."/>
        </authorList>
    </citation>
    <scope>NUCLEOTIDE SEQUENCE [LARGE SCALE GENOMIC DNA]</scope>
    <source>
        <strain evidence="9">CIP 104772 / 73</strain>
    </source>
</reference>